<accession>A0A5B7FZ66</accession>
<comment type="caution">
    <text evidence="1">The sequence shown here is derived from an EMBL/GenBank/DDBJ whole genome shotgun (WGS) entry which is preliminary data.</text>
</comment>
<sequence length="82" mass="8932">MSFCDLVVIGELGRHGGRVKVVCSERHSRGATQAEEASLTRLKLRDNPLMQTFKDSVSGAEHTRLVLHMLTLSSGVRVEGAV</sequence>
<dbReference type="AlphaFoldDB" id="A0A5B7FZ66"/>
<keyword evidence="2" id="KW-1185">Reference proteome</keyword>
<proteinExistence type="predicted"/>
<name>A0A5B7FZ66_PORTR</name>
<reference evidence="1 2" key="1">
    <citation type="submission" date="2019-05" db="EMBL/GenBank/DDBJ databases">
        <title>Another draft genome of Portunus trituberculatus and its Hox gene families provides insights of decapod evolution.</title>
        <authorList>
            <person name="Jeong J.-H."/>
            <person name="Song I."/>
            <person name="Kim S."/>
            <person name="Choi T."/>
            <person name="Kim D."/>
            <person name="Ryu S."/>
            <person name="Kim W."/>
        </authorList>
    </citation>
    <scope>NUCLEOTIDE SEQUENCE [LARGE SCALE GENOMIC DNA]</scope>
    <source>
        <tissue evidence="1">Muscle</tissue>
    </source>
</reference>
<evidence type="ECO:0000313" key="2">
    <source>
        <dbReference type="Proteomes" id="UP000324222"/>
    </source>
</evidence>
<dbReference type="Proteomes" id="UP000324222">
    <property type="component" value="Unassembled WGS sequence"/>
</dbReference>
<organism evidence="1 2">
    <name type="scientific">Portunus trituberculatus</name>
    <name type="common">Swimming crab</name>
    <name type="synonym">Neptunus trituberculatus</name>
    <dbReference type="NCBI Taxonomy" id="210409"/>
    <lineage>
        <taxon>Eukaryota</taxon>
        <taxon>Metazoa</taxon>
        <taxon>Ecdysozoa</taxon>
        <taxon>Arthropoda</taxon>
        <taxon>Crustacea</taxon>
        <taxon>Multicrustacea</taxon>
        <taxon>Malacostraca</taxon>
        <taxon>Eumalacostraca</taxon>
        <taxon>Eucarida</taxon>
        <taxon>Decapoda</taxon>
        <taxon>Pleocyemata</taxon>
        <taxon>Brachyura</taxon>
        <taxon>Eubrachyura</taxon>
        <taxon>Portunoidea</taxon>
        <taxon>Portunidae</taxon>
        <taxon>Portuninae</taxon>
        <taxon>Portunus</taxon>
    </lineage>
</organism>
<dbReference type="EMBL" id="VSRR010009651">
    <property type="protein sequence ID" value="MPC50667.1"/>
    <property type="molecule type" value="Genomic_DNA"/>
</dbReference>
<evidence type="ECO:0000313" key="1">
    <source>
        <dbReference type="EMBL" id="MPC50667.1"/>
    </source>
</evidence>
<protein>
    <submittedName>
        <fullName evidence="1">Uncharacterized protein</fullName>
    </submittedName>
</protein>
<gene>
    <name evidence="1" type="ORF">E2C01_044496</name>
</gene>